<evidence type="ECO:0000313" key="2">
    <source>
        <dbReference type="EMBL" id="PCH11313.1"/>
    </source>
</evidence>
<feature type="transmembrane region" description="Helical" evidence="1">
    <location>
        <begin position="133"/>
        <end position="159"/>
    </location>
</feature>
<organism evidence="2 3">
    <name type="scientific">Streptococcus parauberis</name>
    <dbReference type="NCBI Taxonomy" id="1348"/>
    <lineage>
        <taxon>Bacteria</taxon>
        <taxon>Bacillati</taxon>
        <taxon>Bacillota</taxon>
        <taxon>Bacilli</taxon>
        <taxon>Lactobacillales</taxon>
        <taxon>Streptococcaceae</taxon>
        <taxon>Streptococcus</taxon>
    </lineage>
</organism>
<feature type="transmembrane region" description="Helical" evidence="1">
    <location>
        <begin position="70"/>
        <end position="92"/>
    </location>
</feature>
<name>A0A854W688_9STRE</name>
<feature type="transmembrane region" description="Helical" evidence="1">
    <location>
        <begin position="104"/>
        <end position="127"/>
    </location>
</feature>
<protein>
    <recommendedName>
        <fullName evidence="4">ECF transporter S component</fullName>
    </recommendedName>
</protein>
<gene>
    <name evidence="2" type="ORF">A9Y57_01616</name>
</gene>
<keyword evidence="1" id="KW-0812">Transmembrane</keyword>
<evidence type="ECO:0008006" key="4">
    <source>
        <dbReference type="Google" id="ProtNLM"/>
    </source>
</evidence>
<proteinExistence type="predicted"/>
<dbReference type="InterPro" id="IPR024529">
    <property type="entry name" value="ECF_trnsprt_substrate-spec"/>
</dbReference>
<dbReference type="GO" id="GO:0022857">
    <property type="term" value="F:transmembrane transporter activity"/>
    <property type="evidence" value="ECO:0007669"/>
    <property type="project" value="InterPro"/>
</dbReference>
<evidence type="ECO:0000256" key="1">
    <source>
        <dbReference type="SAM" id="Phobius"/>
    </source>
</evidence>
<dbReference type="Pfam" id="PF12822">
    <property type="entry name" value="ECF_trnsprt"/>
    <property type="match status" value="1"/>
</dbReference>
<feature type="transmembrane region" description="Helical" evidence="1">
    <location>
        <begin position="36"/>
        <end position="64"/>
    </location>
</feature>
<comment type="caution">
    <text evidence="2">The sequence shown here is derived from an EMBL/GenBank/DDBJ whole genome shotgun (WGS) entry which is preliminary data.</text>
</comment>
<dbReference type="Gene3D" id="1.10.1760.20">
    <property type="match status" value="1"/>
</dbReference>
<sequence length="168" mass="19626">MMTSKQITRIALFSALAFVLRMTFSQLPNIQPVTALFLVFAIFFGFYESLLIMVITIFLTSFLLGFGPWVFWQMTIYMILISLWHFIIYPLARKWHKKGLLIQATLAAFLALAYGVMIDSCFAYLYSMPYWSYVLIGMPFDIAHAVSTFLFYLIIITIFRRLLHDKKI</sequence>
<keyword evidence="1" id="KW-0472">Membrane</keyword>
<reference evidence="2 3" key="1">
    <citation type="submission" date="2016-06" db="EMBL/GenBank/DDBJ databases">
        <authorList>
            <person name="Haines A.N."/>
            <person name="Council K.R."/>
        </authorList>
    </citation>
    <scope>NUCLEOTIDE SEQUENCE [LARGE SCALE GENOMIC DNA]</scope>
    <source>
        <strain evidence="2 3">SP158-29</strain>
    </source>
</reference>
<keyword evidence="1" id="KW-1133">Transmembrane helix</keyword>
<dbReference type="Proteomes" id="UP000217465">
    <property type="component" value="Unassembled WGS sequence"/>
</dbReference>
<accession>A0A854W688</accession>
<evidence type="ECO:0000313" key="3">
    <source>
        <dbReference type="Proteomes" id="UP000217465"/>
    </source>
</evidence>
<dbReference type="AlphaFoldDB" id="A0A854W688"/>
<dbReference type="EMBL" id="NSGR01000009">
    <property type="protein sequence ID" value="PCH11313.1"/>
    <property type="molecule type" value="Genomic_DNA"/>
</dbReference>